<gene>
    <name evidence="2" type="ORF">AVDCRST_MAG65-2110</name>
</gene>
<accession>A0A6J4S8U6</accession>
<dbReference type="EMBL" id="CADCVL010000368">
    <property type="protein sequence ID" value="CAA9492579.1"/>
    <property type="molecule type" value="Genomic_DNA"/>
</dbReference>
<reference evidence="2" key="1">
    <citation type="submission" date="2020-02" db="EMBL/GenBank/DDBJ databases">
        <authorList>
            <person name="Meier V. D."/>
        </authorList>
    </citation>
    <scope>NUCLEOTIDE SEQUENCE</scope>
    <source>
        <strain evidence="2">AVDCRST_MAG65</strain>
    </source>
</reference>
<feature type="compositionally biased region" description="Low complexity" evidence="1">
    <location>
        <begin position="60"/>
        <end position="69"/>
    </location>
</feature>
<sequence>HGDTARSAPRNGILRPCALGHRAPALTGVPGARRGDRGRARRRRGAGPARAARPRRDPARGPADPPGGAHRIRRLGPGAHARQPVARADPHGRRRLVAPGRDRRPRHAGGLGAAAVGDGDRGDARDAQRPGTRPRRRPGGLSLHM</sequence>
<protein>
    <submittedName>
        <fullName evidence="2">Fe-S oxidoreductases of moaA/nifB/pqqE family</fullName>
    </submittedName>
</protein>
<dbReference type="AlphaFoldDB" id="A0A6J4S8U6"/>
<feature type="compositionally biased region" description="Basic and acidic residues" evidence="1">
    <location>
        <begin position="118"/>
        <end position="128"/>
    </location>
</feature>
<organism evidence="2">
    <name type="scientific">uncultured Solirubrobacteraceae bacterium</name>
    <dbReference type="NCBI Taxonomy" id="1162706"/>
    <lineage>
        <taxon>Bacteria</taxon>
        <taxon>Bacillati</taxon>
        <taxon>Actinomycetota</taxon>
        <taxon>Thermoleophilia</taxon>
        <taxon>Solirubrobacterales</taxon>
        <taxon>Solirubrobacteraceae</taxon>
        <taxon>environmental samples</taxon>
    </lineage>
</organism>
<name>A0A6J4S8U6_9ACTN</name>
<feature type="region of interest" description="Disordered" evidence="1">
    <location>
        <begin position="1"/>
        <end position="145"/>
    </location>
</feature>
<evidence type="ECO:0000313" key="2">
    <source>
        <dbReference type="EMBL" id="CAA9492579.1"/>
    </source>
</evidence>
<proteinExistence type="predicted"/>
<feature type="non-terminal residue" evidence="2">
    <location>
        <position position="1"/>
    </location>
</feature>
<feature type="non-terminal residue" evidence="2">
    <location>
        <position position="145"/>
    </location>
</feature>
<evidence type="ECO:0000256" key="1">
    <source>
        <dbReference type="SAM" id="MobiDB-lite"/>
    </source>
</evidence>